<organism evidence="5 6">
    <name type="scientific">Sciurus vulgaris</name>
    <name type="common">Eurasian red squirrel</name>
    <dbReference type="NCBI Taxonomy" id="55149"/>
    <lineage>
        <taxon>Eukaryota</taxon>
        <taxon>Metazoa</taxon>
        <taxon>Chordata</taxon>
        <taxon>Craniata</taxon>
        <taxon>Vertebrata</taxon>
        <taxon>Euteleostomi</taxon>
        <taxon>Mammalia</taxon>
        <taxon>Eutheria</taxon>
        <taxon>Euarchontoglires</taxon>
        <taxon>Glires</taxon>
        <taxon>Rodentia</taxon>
        <taxon>Sciuromorpha</taxon>
        <taxon>Sciuridae</taxon>
        <taxon>Sciurinae</taxon>
        <taxon>Sciurini</taxon>
        <taxon>Sciurus</taxon>
    </lineage>
</organism>
<keyword evidence="1 3" id="KW-0853">WD repeat</keyword>
<evidence type="ECO:0000256" key="3">
    <source>
        <dbReference type="PROSITE-ProRule" id="PRU00221"/>
    </source>
</evidence>
<dbReference type="InterPro" id="IPR019775">
    <property type="entry name" value="WD40_repeat_CS"/>
</dbReference>
<dbReference type="Pfam" id="PF00400">
    <property type="entry name" value="WD40"/>
    <property type="match status" value="5"/>
</dbReference>
<dbReference type="InterPro" id="IPR020472">
    <property type="entry name" value="WD40_PAC1"/>
</dbReference>
<dbReference type="Ensembl" id="ENSSVLT00005031015.1">
    <property type="protein sequence ID" value="ENSSVLP00005027907.1"/>
    <property type="gene ID" value="ENSSVLG00005021904.1"/>
</dbReference>
<evidence type="ECO:0000313" key="6">
    <source>
        <dbReference type="Proteomes" id="UP000694564"/>
    </source>
</evidence>
<reference evidence="5" key="2">
    <citation type="submission" date="2025-09" db="UniProtKB">
        <authorList>
            <consortium name="Ensembl"/>
        </authorList>
    </citation>
    <scope>IDENTIFICATION</scope>
</reference>
<evidence type="ECO:0000313" key="5">
    <source>
        <dbReference type="Ensembl" id="ENSSVLP00005027907.1"/>
    </source>
</evidence>
<dbReference type="Proteomes" id="UP000694564">
    <property type="component" value="Chromosome 4"/>
</dbReference>
<dbReference type="InterPro" id="IPR015943">
    <property type="entry name" value="WD40/YVTN_repeat-like_dom_sf"/>
</dbReference>
<dbReference type="InterPro" id="IPR001680">
    <property type="entry name" value="WD40_rpt"/>
</dbReference>
<dbReference type="PROSITE" id="PS00678">
    <property type="entry name" value="WD_REPEATS_1"/>
    <property type="match status" value="2"/>
</dbReference>
<dbReference type="OrthoDB" id="5980302at2759"/>
<dbReference type="InterPro" id="IPR036322">
    <property type="entry name" value="WD40_repeat_dom_sf"/>
</dbReference>
<accession>A0A8D2DPM0</accession>
<keyword evidence="6" id="KW-1185">Reference proteome</keyword>
<evidence type="ECO:0000256" key="2">
    <source>
        <dbReference type="ARBA" id="ARBA00022737"/>
    </source>
</evidence>
<dbReference type="PROSITE" id="PS50294">
    <property type="entry name" value="WD_REPEATS_REGION"/>
    <property type="match status" value="3"/>
</dbReference>
<reference evidence="5" key="1">
    <citation type="submission" date="2025-08" db="UniProtKB">
        <authorList>
            <consortium name="Ensembl"/>
        </authorList>
    </citation>
    <scope>IDENTIFICATION</scope>
</reference>
<feature type="repeat" description="WD" evidence="3">
    <location>
        <begin position="34"/>
        <end position="75"/>
    </location>
</feature>
<dbReference type="SMART" id="SM00320">
    <property type="entry name" value="WD40"/>
    <property type="match status" value="6"/>
</dbReference>
<dbReference type="SUPFAM" id="SSF50978">
    <property type="entry name" value="WD40 repeat-like"/>
    <property type="match status" value="1"/>
</dbReference>
<dbReference type="PRINTS" id="PR00320">
    <property type="entry name" value="GPROTEINBRPT"/>
</dbReference>
<proteinExistence type="predicted"/>
<feature type="repeat" description="WD" evidence="3">
    <location>
        <begin position="1"/>
        <end position="23"/>
    </location>
</feature>
<dbReference type="PANTHER" id="PTHR44324:SF4">
    <property type="entry name" value="WD40 REPEAT DOMAIN 95"/>
    <property type="match status" value="1"/>
</dbReference>
<feature type="repeat" description="WD" evidence="3">
    <location>
        <begin position="122"/>
        <end position="163"/>
    </location>
</feature>
<dbReference type="AlphaFoldDB" id="A0A8D2DPM0"/>
<sequence length="529" mass="57867">LLLSLRKNLLLTGGMDQIIRVWNPHLPGKPTGLLRGHTAPVIYIHLSSEDNRIFSMSMDNTVKIWDLETYSCLFTASSKASGIKGEFAACLYLPSPGALCVATDRVALLHLRMRSAPDPHLALSHQEPVVCCGYNSTFRHVVSCSEASVVKVWDFETGKQLSEFMGTHGNAGITCLTFDSSGRRLVTGGRDGCLKIWSYNNGHCLHTLKHDGKLKYGNVKFCYRPRCIIAVGWDRRINVYFDVPCDFHHFWKPQPHWQDDLNHGHKEDILCVAQCPPFLLATCSYDGEIIVWNVISGHVYCKLNTPSPSDGLNHREGPEPSVSRLAFLKTRAAKLDSMAASLIANGPGGTVRAPGWAVPPFPRQEKAQVSSIAVTAGDALAYLADQQGFVHVCDIKEYGLQGPELQPPKNVTFWRAHVSTVTCLELIEEENILLSSSLDRTVRLWSKTGAYIGTFGQSSPWDIFTPASWSHPRVPYEILTDPGSMPADSGLEGDAPAGCTVGSQEQDPGIEETPAEVGAGTSSSPGFPL</sequence>
<feature type="region of interest" description="Disordered" evidence="4">
    <location>
        <begin position="479"/>
        <end position="529"/>
    </location>
</feature>
<evidence type="ECO:0000256" key="4">
    <source>
        <dbReference type="SAM" id="MobiDB-lite"/>
    </source>
</evidence>
<name>A0A8D2DPM0_SCIVU</name>
<dbReference type="PROSITE" id="PS50082">
    <property type="entry name" value="WD_REPEATS_2"/>
    <property type="match status" value="5"/>
</dbReference>
<dbReference type="Gene3D" id="2.130.10.10">
    <property type="entry name" value="YVTN repeat-like/Quinoprotein amine dehydrogenase"/>
    <property type="match status" value="4"/>
</dbReference>
<feature type="repeat" description="WD" evidence="3">
    <location>
        <begin position="173"/>
        <end position="207"/>
    </location>
</feature>
<evidence type="ECO:0008006" key="7">
    <source>
        <dbReference type="Google" id="ProtNLM"/>
    </source>
</evidence>
<dbReference type="PANTHER" id="PTHR44324">
    <property type="entry name" value="WD40 REPEAT DOMAIN 95"/>
    <property type="match status" value="1"/>
</dbReference>
<dbReference type="GeneTree" id="ENSGT00940000162967"/>
<protein>
    <recommendedName>
        <fullName evidence="7">WD repeat domain 49</fullName>
    </recommendedName>
</protein>
<keyword evidence="2" id="KW-0677">Repeat</keyword>
<feature type="compositionally biased region" description="Polar residues" evidence="4">
    <location>
        <begin position="520"/>
        <end position="529"/>
    </location>
</feature>
<dbReference type="InterPro" id="IPR051242">
    <property type="entry name" value="WD-EF-hand_domain"/>
</dbReference>
<evidence type="ECO:0000256" key="1">
    <source>
        <dbReference type="ARBA" id="ARBA00022574"/>
    </source>
</evidence>
<feature type="repeat" description="WD" evidence="3">
    <location>
        <begin position="414"/>
        <end position="446"/>
    </location>
</feature>